<evidence type="ECO:0000256" key="1">
    <source>
        <dbReference type="SAM" id="MobiDB-lite"/>
    </source>
</evidence>
<dbReference type="STRING" id="51031.W2THA5"/>
<evidence type="ECO:0000313" key="2">
    <source>
        <dbReference type="EMBL" id="ETN80979.1"/>
    </source>
</evidence>
<gene>
    <name evidence="2" type="ORF">NECAME_08828</name>
</gene>
<sequence length="89" mass="10102">MVYPELSSNRFIFIVGHDHEKAQSPCGKRAKRDKMAETPKRTVKQPLKSVNVMPPKPAVERPKKERKPLYVPPPPKGVAKLSAYILKKI</sequence>
<dbReference type="Proteomes" id="UP000053676">
    <property type="component" value="Unassembled WGS sequence"/>
</dbReference>
<dbReference type="AlphaFoldDB" id="W2THA5"/>
<accession>W2THA5</accession>
<dbReference type="EMBL" id="KI658893">
    <property type="protein sequence ID" value="ETN80979.1"/>
    <property type="molecule type" value="Genomic_DNA"/>
</dbReference>
<name>W2THA5_NECAM</name>
<reference evidence="3" key="1">
    <citation type="journal article" date="2014" name="Nat. Genet.">
        <title>Genome of the human hookworm Necator americanus.</title>
        <authorList>
            <person name="Tang Y.T."/>
            <person name="Gao X."/>
            <person name="Rosa B.A."/>
            <person name="Abubucker S."/>
            <person name="Hallsworth-Pepin K."/>
            <person name="Martin J."/>
            <person name="Tyagi R."/>
            <person name="Heizer E."/>
            <person name="Zhang X."/>
            <person name="Bhonagiri-Palsikar V."/>
            <person name="Minx P."/>
            <person name="Warren W.C."/>
            <person name="Wang Q."/>
            <person name="Zhan B."/>
            <person name="Hotez P.J."/>
            <person name="Sternberg P.W."/>
            <person name="Dougall A."/>
            <person name="Gaze S.T."/>
            <person name="Mulvenna J."/>
            <person name="Sotillo J."/>
            <person name="Ranganathan S."/>
            <person name="Rabelo E.M."/>
            <person name="Wilson R.K."/>
            <person name="Felgner P.L."/>
            <person name="Bethony J."/>
            <person name="Hawdon J.M."/>
            <person name="Gasser R.B."/>
            <person name="Loukas A."/>
            <person name="Mitreva M."/>
        </authorList>
    </citation>
    <scope>NUCLEOTIDE SEQUENCE [LARGE SCALE GENOMIC DNA]</scope>
</reference>
<dbReference type="KEGG" id="nai:NECAME_08828"/>
<evidence type="ECO:0000313" key="3">
    <source>
        <dbReference type="Proteomes" id="UP000053676"/>
    </source>
</evidence>
<organism evidence="2 3">
    <name type="scientific">Necator americanus</name>
    <name type="common">Human hookworm</name>
    <dbReference type="NCBI Taxonomy" id="51031"/>
    <lineage>
        <taxon>Eukaryota</taxon>
        <taxon>Metazoa</taxon>
        <taxon>Ecdysozoa</taxon>
        <taxon>Nematoda</taxon>
        <taxon>Chromadorea</taxon>
        <taxon>Rhabditida</taxon>
        <taxon>Rhabditina</taxon>
        <taxon>Rhabditomorpha</taxon>
        <taxon>Strongyloidea</taxon>
        <taxon>Ancylostomatidae</taxon>
        <taxon>Bunostominae</taxon>
        <taxon>Necator</taxon>
    </lineage>
</organism>
<keyword evidence="3" id="KW-1185">Reference proteome</keyword>
<feature type="region of interest" description="Disordered" evidence="1">
    <location>
        <begin position="22"/>
        <end position="73"/>
    </location>
</feature>
<protein>
    <submittedName>
        <fullName evidence="2">Uncharacterized protein</fullName>
    </submittedName>
</protein>
<proteinExistence type="predicted"/>
<dbReference type="OrthoDB" id="10436217at2759"/>